<feature type="chain" id="PRO_5012331896" evidence="1">
    <location>
        <begin position="27"/>
        <end position="142"/>
    </location>
</feature>
<sequence length="142" mass="14282">MVALSRRGFICGGAAVAALATVPAVAATGIKTLANGKTEVNLAANKSLAKVGGVVQLSIKKYGKVAVIRTSKTDNGFAVIRLACPHEGVIVKPDSQGGWNCPPPRGHGSSFALNGTLIGGGEANSSLKPIKFTATSKAVTIA</sequence>
<reference evidence="2 3" key="1">
    <citation type="submission" date="2016-07" db="EMBL/GenBank/DDBJ databases">
        <title>High microdiversification within the ubiquitous acI lineage of Actinobacteria.</title>
        <authorList>
            <person name="Neuenschwander S.M."/>
            <person name="Salcher M."/>
            <person name="Ghai R."/>
            <person name="Pernthaler J."/>
        </authorList>
    </citation>
    <scope>NUCLEOTIDE SEQUENCE [LARGE SCALE GENOMIC DNA]</scope>
    <source>
        <strain evidence="2">MMS-21-160</strain>
    </source>
</reference>
<keyword evidence="3" id="KW-1185">Reference proteome</keyword>
<dbReference type="OrthoDB" id="25106at2"/>
<evidence type="ECO:0000256" key="1">
    <source>
        <dbReference type="SAM" id="SignalP"/>
    </source>
</evidence>
<name>A0A249KAB4_9ACTN</name>
<dbReference type="Proteomes" id="UP000217171">
    <property type="component" value="Chromosome"/>
</dbReference>
<dbReference type="Gene3D" id="2.102.10.10">
    <property type="entry name" value="Rieske [2Fe-2S] iron-sulphur domain"/>
    <property type="match status" value="1"/>
</dbReference>
<dbReference type="KEGG" id="nhi:B1s21160_05445"/>
<protein>
    <submittedName>
        <fullName evidence="2">Rieske family protein</fullName>
    </submittedName>
</protein>
<dbReference type="InterPro" id="IPR006311">
    <property type="entry name" value="TAT_signal"/>
</dbReference>
<dbReference type="AlphaFoldDB" id="A0A249KAB4"/>
<gene>
    <name evidence="2" type="ORF">B1s21160_05445</name>
</gene>
<organism evidence="2 3">
    <name type="scientific">Candidatus Nanopelagicus hibericus</name>
    <dbReference type="NCBI Taxonomy" id="1884915"/>
    <lineage>
        <taxon>Bacteria</taxon>
        <taxon>Bacillati</taxon>
        <taxon>Actinomycetota</taxon>
        <taxon>Actinomycetes</taxon>
        <taxon>Candidatus Nanopelagicales</taxon>
        <taxon>Candidatus Nanopelagicaceae</taxon>
        <taxon>Candidatus Nanopelagicus</taxon>
    </lineage>
</organism>
<dbReference type="SUPFAM" id="SSF50022">
    <property type="entry name" value="ISP domain"/>
    <property type="match status" value="1"/>
</dbReference>
<feature type="signal peptide" evidence="1">
    <location>
        <begin position="1"/>
        <end position="26"/>
    </location>
</feature>
<evidence type="ECO:0000313" key="3">
    <source>
        <dbReference type="Proteomes" id="UP000217171"/>
    </source>
</evidence>
<dbReference type="PROSITE" id="PS51318">
    <property type="entry name" value="TAT"/>
    <property type="match status" value="1"/>
</dbReference>
<evidence type="ECO:0000313" key="2">
    <source>
        <dbReference type="EMBL" id="ASY13743.1"/>
    </source>
</evidence>
<dbReference type="RefSeq" id="WP_095672717.1">
    <property type="nucleotide sequence ID" value="NZ_CP016771.1"/>
</dbReference>
<keyword evidence="1" id="KW-0732">Signal</keyword>
<proteinExistence type="predicted"/>
<dbReference type="EMBL" id="CP016771">
    <property type="protein sequence ID" value="ASY13743.1"/>
    <property type="molecule type" value="Genomic_DNA"/>
</dbReference>
<dbReference type="GO" id="GO:0051537">
    <property type="term" value="F:2 iron, 2 sulfur cluster binding"/>
    <property type="evidence" value="ECO:0007669"/>
    <property type="project" value="InterPro"/>
</dbReference>
<dbReference type="InterPro" id="IPR036922">
    <property type="entry name" value="Rieske_2Fe-2S_sf"/>
</dbReference>
<accession>A0A249KAB4</accession>